<proteinExistence type="predicted"/>
<gene>
    <name evidence="2" type="ORF">BF7_00125</name>
</gene>
<dbReference type="GeneID" id="11605083"/>
<sequence length="69" mass="7833">MLENNRKRFGLGDDAAFAGFMQGALAYIQKHATPQTRMIHPTFKTEDEKRLARNAKARKARANASKEKK</sequence>
<keyword evidence="3" id="KW-1185">Reference proteome</keyword>
<evidence type="ECO:0000313" key="2">
    <source>
        <dbReference type="EMBL" id="AEX65863.1"/>
    </source>
</evidence>
<protein>
    <submittedName>
        <fullName evidence="2">Uncharacterized protein</fullName>
    </submittedName>
</protein>
<feature type="compositionally biased region" description="Basic residues" evidence="1">
    <location>
        <begin position="52"/>
        <end position="63"/>
    </location>
</feature>
<evidence type="ECO:0000313" key="3">
    <source>
        <dbReference type="Proteomes" id="UP000007746"/>
    </source>
</evidence>
<dbReference type="Proteomes" id="UP000007746">
    <property type="component" value="Segment"/>
</dbReference>
<reference evidence="2 3" key="1">
    <citation type="journal article" date="2012" name="FEMS Microbiol. Lett.">
        <title>Isolation of new Pseudomonas tolaasii bacteriophages and genomic investigation of the lytic phage BF7.</title>
        <authorList>
            <person name="Sajben-Nagy E."/>
            <person name="Maroti G."/>
            <person name="Kredics L."/>
            <person name="Horvath B."/>
            <person name="Parducz A."/>
            <person name="Vagvolgyi C."/>
            <person name="Manczinger L."/>
        </authorList>
    </citation>
    <scope>NUCLEOTIDE SEQUENCE [LARGE SCALE GENOMIC DNA]</scope>
</reference>
<dbReference type="KEGG" id="vg:11605083"/>
<name>H2ELW1_9CAUD</name>
<feature type="region of interest" description="Disordered" evidence="1">
    <location>
        <begin position="45"/>
        <end position="69"/>
    </location>
</feature>
<dbReference type="RefSeq" id="YP_005098181.1">
    <property type="nucleotide sequence ID" value="NC_016764.1"/>
</dbReference>
<evidence type="ECO:0000256" key="1">
    <source>
        <dbReference type="SAM" id="MobiDB-lite"/>
    </source>
</evidence>
<dbReference type="EMBL" id="JN991020">
    <property type="protein sequence ID" value="AEX65863.1"/>
    <property type="molecule type" value="Genomic_DNA"/>
</dbReference>
<organism evidence="2 3">
    <name type="scientific">Pseudomonas phage Bf7</name>
    <dbReference type="NCBI Taxonomy" id="1100790"/>
    <lineage>
        <taxon>Viruses</taxon>
        <taxon>Duplodnaviria</taxon>
        <taxon>Heunggongvirae</taxon>
        <taxon>Uroviricota</taxon>
        <taxon>Caudoviricetes</taxon>
        <taxon>Autographivirales</taxon>
        <taxon>Autonotataviridae</taxon>
        <taxon>Bifseptvirus</taxon>
        <taxon>Bifseptvirus Bf7</taxon>
    </lineage>
</organism>
<accession>H2ELW1</accession>
<dbReference type="OrthoDB" id="27676at10239"/>